<reference evidence="6" key="1">
    <citation type="submission" date="2021-04" db="EMBL/GenBank/DDBJ databases">
        <authorList>
            <consortium name="Molecular Ecology Group"/>
        </authorList>
    </citation>
    <scope>NUCLEOTIDE SEQUENCE</scope>
</reference>
<comment type="subcellular location">
    <subcellularLocation>
        <location evidence="1">Membrane</location>
        <topology evidence="1">Multi-pass membrane protein</topology>
    </subcellularLocation>
</comment>
<evidence type="ECO:0000256" key="2">
    <source>
        <dbReference type="ARBA" id="ARBA00022692"/>
    </source>
</evidence>
<dbReference type="PANTHER" id="PTHR43066">
    <property type="entry name" value="RHOMBOID-RELATED PROTEIN"/>
    <property type="match status" value="1"/>
</dbReference>
<feature type="transmembrane region" description="Helical" evidence="5">
    <location>
        <begin position="125"/>
        <end position="142"/>
    </location>
</feature>
<comment type="caution">
    <text evidence="6">The sequence shown here is derived from an EMBL/GenBank/DDBJ whole genome shotgun (WGS) entry which is preliminary data.</text>
</comment>
<keyword evidence="3 5" id="KW-1133">Transmembrane helix</keyword>
<proteinExistence type="predicted"/>
<dbReference type="GO" id="GO:0004252">
    <property type="term" value="F:serine-type endopeptidase activity"/>
    <property type="evidence" value="ECO:0007669"/>
    <property type="project" value="TreeGrafter"/>
</dbReference>
<sequence length="276" mass="31535">MFALKGHAGFYGTPVTKFLLCHAFVTYFLFRFPLHHLHYLFHYNQDVFAKRQFKRMCLSKLVILSLPDLLFSSLLIYNFRIFERRFGSRKFISHLISTTVLASLIELLVFAVLNRCDIRLGEMPSGLFSVIFPLYVPFYSTIPRVALTKIMGVPVTGKTLNYILGLQIASSDVENILVVGCAVLAGLLWRLNFLMVQNLIQVPRVVANTFDHLLGRFLDSTDSQVSSLPMGATLEIQQRERMDKLEQQMLATAMQASRRMEISRPQPLTPHFQNTA</sequence>
<accession>A0A8S3YH28</accession>
<protein>
    <submittedName>
        <fullName evidence="6">Uncharacterized protein</fullName>
    </submittedName>
</protein>
<gene>
    <name evidence="6" type="ORF">CUNI_LOCUS1935</name>
</gene>
<feature type="transmembrane region" description="Helical" evidence="5">
    <location>
        <begin position="91"/>
        <end position="113"/>
    </location>
</feature>
<keyword evidence="2 5" id="KW-0812">Transmembrane</keyword>
<dbReference type="SUPFAM" id="SSF144091">
    <property type="entry name" value="Rhomboid-like"/>
    <property type="match status" value="1"/>
</dbReference>
<organism evidence="6 7">
    <name type="scientific">Candidula unifasciata</name>
    <dbReference type="NCBI Taxonomy" id="100452"/>
    <lineage>
        <taxon>Eukaryota</taxon>
        <taxon>Metazoa</taxon>
        <taxon>Spiralia</taxon>
        <taxon>Lophotrochozoa</taxon>
        <taxon>Mollusca</taxon>
        <taxon>Gastropoda</taxon>
        <taxon>Heterobranchia</taxon>
        <taxon>Euthyneura</taxon>
        <taxon>Panpulmonata</taxon>
        <taxon>Eupulmonata</taxon>
        <taxon>Stylommatophora</taxon>
        <taxon>Helicina</taxon>
        <taxon>Helicoidea</taxon>
        <taxon>Geomitridae</taxon>
        <taxon>Candidula</taxon>
    </lineage>
</organism>
<dbReference type="Proteomes" id="UP000678393">
    <property type="component" value="Unassembled WGS sequence"/>
</dbReference>
<feature type="transmembrane region" description="Helical" evidence="5">
    <location>
        <begin position="12"/>
        <end position="30"/>
    </location>
</feature>
<dbReference type="AlphaFoldDB" id="A0A8S3YH28"/>
<evidence type="ECO:0000256" key="5">
    <source>
        <dbReference type="SAM" id="Phobius"/>
    </source>
</evidence>
<evidence type="ECO:0000313" key="6">
    <source>
        <dbReference type="EMBL" id="CAG5116377.1"/>
    </source>
</evidence>
<evidence type="ECO:0000256" key="4">
    <source>
        <dbReference type="ARBA" id="ARBA00023136"/>
    </source>
</evidence>
<keyword evidence="4 5" id="KW-0472">Membrane</keyword>
<dbReference type="PANTHER" id="PTHR43066:SF21">
    <property type="entry name" value="UBIQUITIN-ASSOCIATED DOMAIN-CONTAINING PROTEIN 2"/>
    <property type="match status" value="1"/>
</dbReference>
<dbReference type="InterPro" id="IPR035952">
    <property type="entry name" value="Rhomboid-like_sf"/>
</dbReference>
<name>A0A8S3YH28_9EUPU</name>
<dbReference type="EMBL" id="CAJHNH020000248">
    <property type="protein sequence ID" value="CAG5116377.1"/>
    <property type="molecule type" value="Genomic_DNA"/>
</dbReference>
<feature type="transmembrane region" description="Helical" evidence="5">
    <location>
        <begin position="162"/>
        <end position="189"/>
    </location>
</feature>
<dbReference type="OrthoDB" id="272778at2759"/>
<evidence type="ECO:0000256" key="3">
    <source>
        <dbReference type="ARBA" id="ARBA00022989"/>
    </source>
</evidence>
<feature type="transmembrane region" description="Helical" evidence="5">
    <location>
        <begin position="61"/>
        <end position="79"/>
    </location>
</feature>
<dbReference type="GO" id="GO:0016020">
    <property type="term" value="C:membrane"/>
    <property type="evidence" value="ECO:0007669"/>
    <property type="project" value="UniProtKB-SubCell"/>
</dbReference>
<keyword evidence="7" id="KW-1185">Reference proteome</keyword>
<evidence type="ECO:0000256" key="1">
    <source>
        <dbReference type="ARBA" id="ARBA00004141"/>
    </source>
</evidence>
<evidence type="ECO:0000313" key="7">
    <source>
        <dbReference type="Proteomes" id="UP000678393"/>
    </source>
</evidence>